<gene>
    <name evidence="5" type="ORF">SAMN04489812_5202</name>
</gene>
<evidence type="ECO:0000256" key="2">
    <source>
        <dbReference type="ARBA" id="ARBA00022670"/>
    </source>
</evidence>
<keyword evidence="4" id="KW-0720">Serine protease</keyword>
<comment type="similarity">
    <text evidence="1">Belongs to the peptidase S51 family.</text>
</comment>
<dbReference type="Gene3D" id="3.40.50.880">
    <property type="match status" value="1"/>
</dbReference>
<dbReference type="EMBL" id="LT629772">
    <property type="protein sequence ID" value="SDT32689.1"/>
    <property type="molecule type" value="Genomic_DNA"/>
</dbReference>
<accession>A0A1H1ZGD2</accession>
<evidence type="ECO:0000256" key="3">
    <source>
        <dbReference type="ARBA" id="ARBA00022801"/>
    </source>
</evidence>
<dbReference type="InterPro" id="IPR005320">
    <property type="entry name" value="Peptidase_S51"/>
</dbReference>
<keyword evidence="2" id="KW-0645">Protease</keyword>
<dbReference type="PANTHER" id="PTHR20842:SF0">
    <property type="entry name" value="ALPHA-ASPARTYL DIPEPTIDASE"/>
    <property type="match status" value="1"/>
</dbReference>
<dbReference type="InterPro" id="IPR029062">
    <property type="entry name" value="Class_I_gatase-like"/>
</dbReference>
<sequence length="254" mass="26814">MIGGKGNDQRGGRDLRARMICHARHMSGAVYLGGGGSASDEAAVWDEMLDGVRSLLYWPVALSGTMLTGAEQWLRAGLAGRPTITVTTWMDLSEHAGDPLSAFDLIFVGGGNTFDLHHRLSTAGLESSLRSFLGNGGRYYGGSAGAVLAGRSIGIAAGIDDDRIGAADHSALGLIGADLLPHYSPDWLGHARDWSVRHPDRLLIGIPEAGGIGCVMEDPTERVRAIGPDPVRLFRRGEMIGEVAAGEDFALTVQ</sequence>
<evidence type="ECO:0000313" key="6">
    <source>
        <dbReference type="Proteomes" id="UP000199103"/>
    </source>
</evidence>
<dbReference type="SUPFAM" id="SSF52317">
    <property type="entry name" value="Class I glutamine amidotransferase-like"/>
    <property type="match status" value="1"/>
</dbReference>
<dbReference type="GO" id="GO:0008236">
    <property type="term" value="F:serine-type peptidase activity"/>
    <property type="evidence" value="ECO:0007669"/>
    <property type="project" value="UniProtKB-KW"/>
</dbReference>
<keyword evidence="3" id="KW-0378">Hydrolase</keyword>
<proteinExistence type="inferred from homology"/>
<evidence type="ECO:0000256" key="1">
    <source>
        <dbReference type="ARBA" id="ARBA00006534"/>
    </source>
</evidence>
<evidence type="ECO:0000313" key="5">
    <source>
        <dbReference type="EMBL" id="SDT32689.1"/>
    </source>
</evidence>
<dbReference type="STRING" id="630515.SAMN04489812_5202"/>
<protein>
    <submittedName>
        <fullName evidence="5">Peptidase family S51</fullName>
    </submittedName>
</protein>
<dbReference type="Proteomes" id="UP000199103">
    <property type="component" value="Chromosome I"/>
</dbReference>
<reference evidence="5 6" key="1">
    <citation type="submission" date="2016-10" db="EMBL/GenBank/DDBJ databases">
        <authorList>
            <person name="de Groot N.N."/>
        </authorList>
    </citation>
    <scope>NUCLEOTIDE SEQUENCE [LARGE SCALE GENOMIC DNA]</scope>
    <source>
        <strain evidence="5 6">DSM 21800</strain>
    </source>
</reference>
<dbReference type="PANTHER" id="PTHR20842">
    <property type="entry name" value="PROTEASE S51 ALPHA-ASPARTYL DIPEPTIDASE"/>
    <property type="match status" value="1"/>
</dbReference>
<dbReference type="AlphaFoldDB" id="A0A1H1ZGD2"/>
<evidence type="ECO:0000256" key="4">
    <source>
        <dbReference type="ARBA" id="ARBA00022825"/>
    </source>
</evidence>
<organism evidence="5 6">
    <name type="scientific">Microlunatus soli</name>
    <dbReference type="NCBI Taxonomy" id="630515"/>
    <lineage>
        <taxon>Bacteria</taxon>
        <taxon>Bacillati</taxon>
        <taxon>Actinomycetota</taxon>
        <taxon>Actinomycetes</taxon>
        <taxon>Propionibacteriales</taxon>
        <taxon>Propionibacteriaceae</taxon>
        <taxon>Microlunatus</taxon>
    </lineage>
</organism>
<keyword evidence="6" id="KW-1185">Reference proteome</keyword>
<dbReference type="Pfam" id="PF03575">
    <property type="entry name" value="Peptidase_S51"/>
    <property type="match status" value="1"/>
</dbReference>
<name>A0A1H1ZGD2_9ACTN</name>
<dbReference type="GO" id="GO:0006508">
    <property type="term" value="P:proteolysis"/>
    <property type="evidence" value="ECO:0007669"/>
    <property type="project" value="UniProtKB-KW"/>
</dbReference>